<dbReference type="OrthoDB" id="6362910at2759"/>
<dbReference type="PANTHER" id="PTHR45632:SF3">
    <property type="entry name" value="KELCH-LIKE PROTEIN 32"/>
    <property type="match status" value="1"/>
</dbReference>
<dbReference type="Gene3D" id="3.30.710.10">
    <property type="entry name" value="Potassium Channel Kv1.1, Chain A"/>
    <property type="match status" value="1"/>
</dbReference>
<dbReference type="Gene3D" id="1.25.40.420">
    <property type="match status" value="1"/>
</dbReference>
<dbReference type="InterPro" id="IPR011705">
    <property type="entry name" value="BACK"/>
</dbReference>
<accession>A0A1S3JIH9</accession>
<keyword evidence="1" id="KW-0880">Kelch repeat</keyword>
<dbReference type="Pfam" id="PF00651">
    <property type="entry name" value="BTB"/>
    <property type="match status" value="1"/>
</dbReference>
<dbReference type="RefSeq" id="XP_013410197.1">
    <property type="nucleotide sequence ID" value="XM_013554743.1"/>
</dbReference>
<organism evidence="5 6">
    <name type="scientific">Lingula anatina</name>
    <name type="common">Brachiopod</name>
    <name type="synonym">Lingula unguis</name>
    <dbReference type="NCBI Taxonomy" id="7574"/>
    <lineage>
        <taxon>Eukaryota</taxon>
        <taxon>Metazoa</taxon>
        <taxon>Spiralia</taxon>
        <taxon>Lophotrochozoa</taxon>
        <taxon>Brachiopoda</taxon>
        <taxon>Linguliformea</taxon>
        <taxon>Lingulata</taxon>
        <taxon>Lingulida</taxon>
        <taxon>Linguloidea</taxon>
        <taxon>Lingulidae</taxon>
        <taxon>Lingula</taxon>
    </lineage>
</organism>
<dbReference type="InParanoid" id="A0A1S3JIH9"/>
<dbReference type="Pfam" id="PF07707">
    <property type="entry name" value="BACK"/>
    <property type="match status" value="1"/>
</dbReference>
<reference evidence="6" key="1">
    <citation type="submission" date="2025-08" db="UniProtKB">
        <authorList>
            <consortium name="RefSeq"/>
        </authorList>
    </citation>
    <scope>IDENTIFICATION</scope>
    <source>
        <tissue evidence="6">Gonads</tissue>
    </source>
</reference>
<feature type="region of interest" description="Disordered" evidence="3">
    <location>
        <begin position="1"/>
        <end position="39"/>
    </location>
</feature>
<dbReference type="SUPFAM" id="SSF117281">
    <property type="entry name" value="Kelch motif"/>
    <property type="match status" value="1"/>
</dbReference>
<dbReference type="GeneID" id="106173576"/>
<dbReference type="CDD" id="cd18186">
    <property type="entry name" value="BTB_POZ_ZBTB_KLHL-like"/>
    <property type="match status" value="1"/>
</dbReference>
<feature type="domain" description="BTB" evidence="4">
    <location>
        <begin position="170"/>
        <end position="237"/>
    </location>
</feature>
<evidence type="ECO:0000313" key="5">
    <source>
        <dbReference type="Proteomes" id="UP000085678"/>
    </source>
</evidence>
<dbReference type="SMART" id="SM00875">
    <property type="entry name" value="BACK"/>
    <property type="match status" value="1"/>
</dbReference>
<dbReference type="InterPro" id="IPR011333">
    <property type="entry name" value="SKP1/BTB/POZ_sf"/>
</dbReference>
<dbReference type="Pfam" id="PF24681">
    <property type="entry name" value="Kelch_KLHDC2_KLHL20_DRC7"/>
    <property type="match status" value="1"/>
</dbReference>
<evidence type="ECO:0000259" key="4">
    <source>
        <dbReference type="PROSITE" id="PS50097"/>
    </source>
</evidence>
<dbReference type="Gene3D" id="2.120.10.80">
    <property type="entry name" value="Kelch-type beta propeller"/>
    <property type="match status" value="2"/>
</dbReference>
<gene>
    <name evidence="6" type="primary">LOC106173576</name>
</gene>
<dbReference type="AlphaFoldDB" id="A0A1S3JIH9"/>
<sequence>MQHGANNEKSPGEYNHKMSQTTSPSVLRNRRSDTVNFRTGEERNAVVRTVSGETVARTPIYRRPLSERTSASILRQNAEMPSHVSDARSVRLPSSANYEHQATNQGEIRLRPTMPGEITDKPIKVKRNFSLEGAMDKVRATENPTATERMVHFALMGQYLKTLYTHDQLCDVIITVGNYTFSAHCIALACHSDYFAEVLLKNRRHTIPLKIRLEDITASAFQKILEFIYTAEIRINYDNVGEMYVATRKLQILPLLSVCQDLFSSFPPDKAIAVMETADRNKLKVFYEKAYKVVLSHFPEIYPSSGFPTLDVEKLHRMLQDDDLRVLTELDVFRAAMRWLTYDKENRMRYAAQLMSCVRFMLMTSKDLVTCVEEGGQIMTSDGCQSLILAANWYRTCVNLGRESTFPLPTHTPRTCMVDLPPQVPESTDPRFLPSRAISSETACQSTFTILAIGGFSTASMPGDEDGIAPSTSILRYNPLLNTWKLWAALPEPRTNHAVAIVNGVIYIVGGCNPRDGRHGIYVPKSTVFKVNARTRKWSQVTSMNENRMHHKVAVVSGLVYAVGGEGLNNIVLASVEVYNHVTNQWSYIAPLSTGRIGIAACAHSGLLYIVGGYADSGTSTSGEPILNLVECYDPHTNRWSSRNPIPEPRCHANLSECGGKLYLSGGAVSSYANGDCTYSSVGSILEYHEKRDQWTARTEMTSPRHNAGSAALGSCLYVMGGISTLEGSALSSVECFDTMTGIWSRGEDMPSPVVGCACVVLPPVK</sequence>
<dbReference type="InterPro" id="IPR015915">
    <property type="entry name" value="Kelch-typ_b-propeller"/>
</dbReference>
<dbReference type="InterPro" id="IPR006652">
    <property type="entry name" value="Kelch_1"/>
</dbReference>
<evidence type="ECO:0000313" key="6">
    <source>
        <dbReference type="RefSeq" id="XP_013410197.1"/>
    </source>
</evidence>
<dbReference type="PROSITE" id="PS50097">
    <property type="entry name" value="BTB"/>
    <property type="match status" value="1"/>
</dbReference>
<dbReference type="PANTHER" id="PTHR45632">
    <property type="entry name" value="LD33804P"/>
    <property type="match status" value="1"/>
</dbReference>
<dbReference type="KEGG" id="lak:106173576"/>
<keyword evidence="5" id="KW-1185">Reference proteome</keyword>
<evidence type="ECO:0000256" key="1">
    <source>
        <dbReference type="ARBA" id="ARBA00022441"/>
    </source>
</evidence>
<dbReference type="SMART" id="SM00225">
    <property type="entry name" value="BTB"/>
    <property type="match status" value="1"/>
</dbReference>
<proteinExistence type="predicted"/>
<keyword evidence="2" id="KW-0677">Repeat</keyword>
<name>A0A1S3JIH9_LINAN</name>
<evidence type="ECO:0000256" key="2">
    <source>
        <dbReference type="ARBA" id="ARBA00022737"/>
    </source>
</evidence>
<dbReference type="InterPro" id="IPR000210">
    <property type="entry name" value="BTB/POZ_dom"/>
</dbReference>
<dbReference type="Pfam" id="PF01344">
    <property type="entry name" value="Kelch_1"/>
    <property type="match status" value="1"/>
</dbReference>
<protein>
    <submittedName>
        <fullName evidence="6">Kelch-like protein 9</fullName>
    </submittedName>
</protein>
<evidence type="ECO:0000256" key="3">
    <source>
        <dbReference type="SAM" id="MobiDB-lite"/>
    </source>
</evidence>
<feature type="compositionally biased region" description="Polar residues" evidence="3">
    <location>
        <begin position="17"/>
        <end position="26"/>
    </location>
</feature>
<dbReference type="Proteomes" id="UP000085678">
    <property type="component" value="Unplaced"/>
</dbReference>
<dbReference type="SMART" id="SM00612">
    <property type="entry name" value="Kelch"/>
    <property type="match status" value="6"/>
</dbReference>
<dbReference type="SUPFAM" id="SSF54695">
    <property type="entry name" value="POZ domain"/>
    <property type="match status" value="1"/>
</dbReference>
<dbReference type="STRING" id="7574.A0A1S3JIH9"/>